<keyword evidence="4 6" id="KW-0808">Transferase</keyword>
<dbReference type="Proteomes" id="UP000185596">
    <property type="component" value="Unassembled WGS sequence"/>
</dbReference>
<dbReference type="Gene3D" id="3.90.550.10">
    <property type="entry name" value="Spore Coat Polysaccharide Biosynthesis Protein SpsA, Chain A"/>
    <property type="match status" value="1"/>
</dbReference>
<dbReference type="InterPro" id="IPR029044">
    <property type="entry name" value="Nucleotide-diphossugar_trans"/>
</dbReference>
<dbReference type="RefSeq" id="WP_075129570.1">
    <property type="nucleotide sequence ID" value="NZ_MSIE01000078.1"/>
</dbReference>
<name>A0A1Q8C6N0_9PSEU</name>
<evidence type="ECO:0000313" key="6">
    <source>
        <dbReference type="EMBL" id="OLF10001.1"/>
    </source>
</evidence>
<dbReference type="InterPro" id="IPR001173">
    <property type="entry name" value="Glyco_trans_2-like"/>
</dbReference>
<dbReference type="EMBL" id="MSIE01000078">
    <property type="protein sequence ID" value="OLF10001.1"/>
    <property type="molecule type" value="Genomic_DNA"/>
</dbReference>
<dbReference type="CDD" id="cd00761">
    <property type="entry name" value="Glyco_tranf_GTA_type"/>
    <property type="match status" value="1"/>
</dbReference>
<protein>
    <submittedName>
        <fullName evidence="6">Glycosyl transferase</fullName>
    </submittedName>
</protein>
<organism evidence="6 7">
    <name type="scientific">Actinophytocola xanthii</name>
    <dbReference type="NCBI Taxonomy" id="1912961"/>
    <lineage>
        <taxon>Bacteria</taxon>
        <taxon>Bacillati</taxon>
        <taxon>Actinomycetota</taxon>
        <taxon>Actinomycetes</taxon>
        <taxon>Pseudonocardiales</taxon>
        <taxon>Pseudonocardiaceae</taxon>
    </lineage>
</organism>
<keyword evidence="3" id="KW-0328">Glycosyltransferase</keyword>
<dbReference type="GO" id="GO:0016757">
    <property type="term" value="F:glycosyltransferase activity"/>
    <property type="evidence" value="ECO:0007669"/>
    <property type="project" value="UniProtKB-KW"/>
</dbReference>
<dbReference type="OrthoDB" id="9787979at2"/>
<dbReference type="PANTHER" id="PTHR43179:SF12">
    <property type="entry name" value="GALACTOFURANOSYLTRANSFERASE GLFT2"/>
    <property type="match status" value="1"/>
</dbReference>
<reference evidence="6 7" key="1">
    <citation type="submission" date="2016-12" db="EMBL/GenBank/DDBJ databases">
        <title>The draft genome sequence of Actinophytocola sp. 11-183.</title>
        <authorList>
            <person name="Wang W."/>
            <person name="Yuan L."/>
        </authorList>
    </citation>
    <scope>NUCLEOTIDE SEQUENCE [LARGE SCALE GENOMIC DNA]</scope>
    <source>
        <strain evidence="6 7">11-183</strain>
    </source>
</reference>
<comment type="pathway">
    <text evidence="1">Cell wall biogenesis; cell wall polysaccharide biosynthesis.</text>
</comment>
<dbReference type="AlphaFoldDB" id="A0A1Q8C6N0"/>
<accession>A0A1Q8C6N0</accession>
<keyword evidence="7" id="KW-1185">Reference proteome</keyword>
<feature type="domain" description="Glycosyltransferase 2-like" evidence="5">
    <location>
        <begin position="20"/>
        <end position="154"/>
    </location>
</feature>
<evidence type="ECO:0000256" key="3">
    <source>
        <dbReference type="ARBA" id="ARBA00022676"/>
    </source>
</evidence>
<evidence type="ECO:0000256" key="2">
    <source>
        <dbReference type="ARBA" id="ARBA00006739"/>
    </source>
</evidence>
<proteinExistence type="inferred from homology"/>
<dbReference type="Pfam" id="PF00535">
    <property type="entry name" value="Glycos_transf_2"/>
    <property type="match status" value="1"/>
</dbReference>
<comment type="caution">
    <text evidence="6">The sequence shown here is derived from an EMBL/GenBank/DDBJ whole genome shotgun (WGS) entry which is preliminary data.</text>
</comment>
<dbReference type="SUPFAM" id="SSF53448">
    <property type="entry name" value="Nucleotide-diphospho-sugar transferases"/>
    <property type="match status" value="1"/>
</dbReference>
<evidence type="ECO:0000256" key="4">
    <source>
        <dbReference type="ARBA" id="ARBA00022679"/>
    </source>
</evidence>
<gene>
    <name evidence="6" type="ORF">BU204_32115</name>
</gene>
<dbReference type="PANTHER" id="PTHR43179">
    <property type="entry name" value="RHAMNOSYLTRANSFERASE WBBL"/>
    <property type="match status" value="1"/>
</dbReference>
<comment type="similarity">
    <text evidence="2">Belongs to the glycosyltransferase 2 family.</text>
</comment>
<evidence type="ECO:0000259" key="5">
    <source>
        <dbReference type="Pfam" id="PF00535"/>
    </source>
</evidence>
<sequence length="291" mass="32206">MTEPGPQLSASSGVYPDVDVVIPTRNRPAELATTLGGLAGQDHPHFRVLVSDQSDDEPSFAPAPVQTMARRLRLTGHEVQFVRHLPRRGLAEHRAYLLDQASAPYVLFLDDDVWLEPGVIGRLRTAIGRLGCGFVGAAPIGLSFVEDERPHQLTPFEEWDGPVEPEVMGWDLPERGRASLHVAANPYHLERNLGLRQGEWRAYKIAWIGGCVLYDRAKLLECGGFDFWPDLPVEHAGEDLGAQWRVMARYGGAGVLPSGALHLESPTTVPDRRVEVTRVISEFQRLQEVSS</sequence>
<evidence type="ECO:0000313" key="7">
    <source>
        <dbReference type="Proteomes" id="UP000185596"/>
    </source>
</evidence>
<dbReference type="STRING" id="1912961.BU204_32115"/>
<evidence type="ECO:0000256" key="1">
    <source>
        <dbReference type="ARBA" id="ARBA00004776"/>
    </source>
</evidence>